<reference evidence="1 3" key="1">
    <citation type="submission" date="2016-10" db="EMBL/GenBank/DDBJ databases">
        <authorList>
            <person name="de Groot N.N."/>
        </authorList>
    </citation>
    <scope>NUCLEOTIDE SEQUENCE [LARGE SCALE GENOMIC DNA]</scope>
    <source>
        <strain evidence="1 3">WG14</strain>
    </source>
</reference>
<dbReference type="RefSeq" id="WP_091401719.1">
    <property type="nucleotide sequence ID" value="NZ_FMYV01000001.1"/>
</dbReference>
<reference evidence="2 4" key="2">
    <citation type="submission" date="2019-04" db="EMBL/GenBank/DDBJ databases">
        <title>Draft genome sequence data and analysis of a Fermenting Bacterium, Geotoga petraea strain HO-Geo1, isolated from heavy-oil petroleum reservoir in Russia.</title>
        <authorList>
            <person name="Grouzdev D.S."/>
            <person name="Semenova E.M."/>
            <person name="Sokolova D.S."/>
            <person name="Tourova T.P."/>
            <person name="Poltaraus A.B."/>
            <person name="Nazina T.N."/>
        </authorList>
    </citation>
    <scope>NUCLEOTIDE SEQUENCE [LARGE SCALE GENOMIC DNA]</scope>
    <source>
        <strain evidence="2 4">HO-Geo1</strain>
    </source>
</reference>
<dbReference type="EMBL" id="FMYV01000001">
    <property type="protein sequence ID" value="SDB96344.1"/>
    <property type="molecule type" value="Genomic_DNA"/>
</dbReference>
<dbReference type="OrthoDB" id="9762795at2"/>
<dbReference type="EMBL" id="SRME01000001">
    <property type="protein sequence ID" value="TGG88915.1"/>
    <property type="molecule type" value="Genomic_DNA"/>
</dbReference>
<dbReference type="Proteomes" id="UP000199322">
    <property type="component" value="Unassembled WGS sequence"/>
</dbReference>
<sequence>MKFENMKYERPNIQEIEQTFKELIDEFKSSNSAEKQLGIIHQLNDYSRDFSTMFSLANVRYAINTNDEFYKKEVEFINENEPTLDGLENEFKKLVFNSKFKDDLKEKLGEHYFNLIELKLKTFKPEIIEDLKEENKLKMQYTQLISSGKVEFQGKERTLSQLTPFEKSEDREIRKNASKAKYDWLASKMDQLDEIYDKLVKVRDRIAKKLGYENFVQLGYDRMRRTDFDHKMVKNYRQQVKEVLVPLTQKLYKEQKERVGIDDFKFYDEPYAFKGGNPDPVGTSDELVENARKMYEELSEETGKFFNFMINNHLLDLESKEGKRPGGFCTILPKYKSPFIFSNFNGTAGDVKVLTHEAGHGFQMYSSLDKEVPDYWIPTMESAEIHSMSMEFFTWPWWNLFYKNQAEKARYIHMLDALKFIPYGVAVDEFQHFVYENPTVTPEDRRKKWKELENKYLPHRDYDGHEYLENGGFWQRQTHIYATPFYYIDYTLAQVCALQFWKKDQDDHEKAWEDYVNLCKAGGEYPFTKLIEIANIELPFKDGALKNVVDKIETYINSVDVNSL</sequence>
<evidence type="ECO:0000313" key="1">
    <source>
        <dbReference type="EMBL" id="SDB96344.1"/>
    </source>
</evidence>
<dbReference type="AlphaFoldDB" id="A0A1G6HQ70"/>
<protein>
    <submittedName>
        <fullName evidence="2">M3 family oligoendopeptidase</fullName>
    </submittedName>
    <submittedName>
        <fullName evidence="1">Oligoendopeptidase, M3 family</fullName>
    </submittedName>
</protein>
<dbReference type="Gene3D" id="1.10.1370.30">
    <property type="match status" value="1"/>
</dbReference>
<dbReference type="SUPFAM" id="SSF55486">
    <property type="entry name" value="Metalloproteases ('zincins'), catalytic domain"/>
    <property type="match status" value="1"/>
</dbReference>
<proteinExistence type="predicted"/>
<name>A0A1G6HQ70_9BACT</name>
<evidence type="ECO:0000313" key="2">
    <source>
        <dbReference type="EMBL" id="TGG88915.1"/>
    </source>
</evidence>
<accession>A0A1G6HQ70</accession>
<keyword evidence="3" id="KW-1185">Reference proteome</keyword>
<organism evidence="1 3">
    <name type="scientific">Geotoga petraea</name>
    <dbReference type="NCBI Taxonomy" id="28234"/>
    <lineage>
        <taxon>Bacteria</taxon>
        <taxon>Thermotogati</taxon>
        <taxon>Thermotogota</taxon>
        <taxon>Thermotogae</taxon>
        <taxon>Petrotogales</taxon>
        <taxon>Petrotogaceae</taxon>
        <taxon>Geotoga</taxon>
    </lineage>
</organism>
<dbReference type="Proteomes" id="UP000297288">
    <property type="component" value="Unassembled WGS sequence"/>
</dbReference>
<evidence type="ECO:0000313" key="3">
    <source>
        <dbReference type="Proteomes" id="UP000199322"/>
    </source>
</evidence>
<gene>
    <name evidence="2" type="ORF">E4650_01600</name>
    <name evidence="1" type="ORF">SAMN04488588_0057</name>
</gene>
<dbReference type="NCBIfam" id="TIGR02289">
    <property type="entry name" value="M3_not_pepF"/>
    <property type="match status" value="1"/>
</dbReference>
<dbReference type="STRING" id="28234.SAMN04488588_0057"/>
<dbReference type="CDD" id="cd09606">
    <property type="entry name" value="M3B_PepF"/>
    <property type="match status" value="1"/>
</dbReference>
<evidence type="ECO:0000313" key="4">
    <source>
        <dbReference type="Proteomes" id="UP000297288"/>
    </source>
</evidence>
<dbReference type="InterPro" id="IPR011976">
    <property type="entry name" value="Pept_M3B_oligopep-rel"/>
</dbReference>